<feature type="transmembrane region" description="Helical" evidence="1">
    <location>
        <begin position="160"/>
        <end position="181"/>
    </location>
</feature>
<dbReference type="SUPFAM" id="SSF110997">
    <property type="entry name" value="Sporulation related repeat"/>
    <property type="match status" value="1"/>
</dbReference>
<sequence>MEVPEIGVFTVTHVAASYDEEQSMFLPPTSHVALAESGRPDAFSIAAYVQVQYKVDEAAAKRILDEAIAKIMESISRNGQALLSGLGYLLADGASFVFKPFEAEGFGRKPVKEVAPVEKPLHTTAIEEVQQPVAVAETVVAADETTVAEESISEGRGSRWLIATVVVVVLLFAAVGWAWYYKPAWLERTKIASLFGREGDTARGGSSEPSRQPVQIPIVTVDTVALDTTQAQPVDSLSADSVVNPPEVVAKPAVTYEIIVGSFATMAQAEKYVAQMKAKGYELHAINSRMPGNRKKISWGSFETEEEAYRELARVQKTFEPGAWIAKVERDQ</sequence>
<dbReference type="AlphaFoldDB" id="A0A1H7J260"/>
<evidence type="ECO:0000259" key="2">
    <source>
        <dbReference type="PROSITE" id="PS51724"/>
    </source>
</evidence>
<organism evidence="3 4">
    <name type="scientific">Parapedobacter koreensis</name>
    <dbReference type="NCBI Taxonomy" id="332977"/>
    <lineage>
        <taxon>Bacteria</taxon>
        <taxon>Pseudomonadati</taxon>
        <taxon>Bacteroidota</taxon>
        <taxon>Sphingobacteriia</taxon>
        <taxon>Sphingobacteriales</taxon>
        <taxon>Sphingobacteriaceae</taxon>
        <taxon>Parapedobacter</taxon>
    </lineage>
</organism>
<dbReference type="Proteomes" id="UP000198916">
    <property type="component" value="Unassembled WGS sequence"/>
</dbReference>
<reference evidence="4" key="1">
    <citation type="submission" date="2016-10" db="EMBL/GenBank/DDBJ databases">
        <authorList>
            <person name="Varghese N."/>
            <person name="Submissions S."/>
        </authorList>
    </citation>
    <scope>NUCLEOTIDE SEQUENCE [LARGE SCALE GENOMIC DNA]</scope>
    <source>
        <strain evidence="4">Jip14</strain>
    </source>
</reference>
<protein>
    <submittedName>
        <fullName evidence="3">Sporulation related domain-containing protein</fullName>
    </submittedName>
</protein>
<proteinExistence type="predicted"/>
<keyword evidence="1" id="KW-0472">Membrane</keyword>
<gene>
    <name evidence="3" type="ORF">SAMN05421740_102415</name>
</gene>
<dbReference type="EMBL" id="FNZR01000002">
    <property type="protein sequence ID" value="SEK67937.1"/>
    <property type="molecule type" value="Genomic_DNA"/>
</dbReference>
<dbReference type="Gene3D" id="3.30.70.1070">
    <property type="entry name" value="Sporulation related repeat"/>
    <property type="match status" value="1"/>
</dbReference>
<evidence type="ECO:0000313" key="4">
    <source>
        <dbReference type="Proteomes" id="UP000198916"/>
    </source>
</evidence>
<keyword evidence="1" id="KW-1133">Transmembrane helix</keyword>
<dbReference type="GO" id="GO:0042834">
    <property type="term" value="F:peptidoglycan binding"/>
    <property type="evidence" value="ECO:0007669"/>
    <property type="project" value="InterPro"/>
</dbReference>
<name>A0A1H7J260_9SPHI</name>
<dbReference type="InterPro" id="IPR036680">
    <property type="entry name" value="SPOR-like_sf"/>
</dbReference>
<keyword evidence="4" id="KW-1185">Reference proteome</keyword>
<dbReference type="Pfam" id="PF05036">
    <property type="entry name" value="SPOR"/>
    <property type="match status" value="1"/>
</dbReference>
<evidence type="ECO:0000313" key="3">
    <source>
        <dbReference type="EMBL" id="SEK67937.1"/>
    </source>
</evidence>
<accession>A0A1H7J260</accession>
<dbReference type="PROSITE" id="PS51724">
    <property type="entry name" value="SPOR"/>
    <property type="match status" value="1"/>
</dbReference>
<evidence type="ECO:0000256" key="1">
    <source>
        <dbReference type="SAM" id="Phobius"/>
    </source>
</evidence>
<feature type="domain" description="SPOR" evidence="2">
    <location>
        <begin position="250"/>
        <end position="328"/>
    </location>
</feature>
<keyword evidence="1" id="KW-0812">Transmembrane</keyword>
<dbReference type="InterPro" id="IPR007730">
    <property type="entry name" value="SPOR-like_dom"/>
</dbReference>
<dbReference type="STRING" id="332977.SAMN05421740_102415"/>